<dbReference type="PANTHER" id="PTHR48081:SF6">
    <property type="entry name" value="PEPTIDASE S9 PROLYL OLIGOPEPTIDASE CATALYTIC DOMAIN-CONTAINING PROTEIN"/>
    <property type="match status" value="1"/>
</dbReference>
<evidence type="ECO:0000313" key="4">
    <source>
        <dbReference type="EMBL" id="NYD87719.1"/>
    </source>
</evidence>
<dbReference type="AlphaFoldDB" id="A0A7Y9FIA6"/>
<dbReference type="InterPro" id="IPR050300">
    <property type="entry name" value="GDXG_lipolytic_enzyme"/>
</dbReference>
<accession>A0A7Y9FIA6</accession>
<dbReference type="InterPro" id="IPR029058">
    <property type="entry name" value="AB_hydrolase_fold"/>
</dbReference>
<reference evidence="4 5" key="1">
    <citation type="submission" date="2020-07" db="EMBL/GenBank/DDBJ databases">
        <title>Sequencing the genomes of 1000 actinobacteria strains.</title>
        <authorList>
            <person name="Klenk H.-P."/>
        </authorList>
    </citation>
    <scope>NUCLEOTIDE SEQUENCE [LARGE SCALE GENOMIC DNA]</scope>
    <source>
        <strain evidence="4 5">DSM 24482</strain>
    </source>
</reference>
<dbReference type="RefSeq" id="WP_140460054.1">
    <property type="nucleotide sequence ID" value="NZ_BAABFI010000010.1"/>
</dbReference>
<dbReference type="SUPFAM" id="SSF53474">
    <property type="entry name" value="alpha/beta-Hydrolases"/>
    <property type="match status" value="1"/>
</dbReference>
<dbReference type="Gene3D" id="3.40.50.1820">
    <property type="entry name" value="alpha/beta hydrolase"/>
    <property type="match status" value="1"/>
</dbReference>
<keyword evidence="6" id="KW-1185">Reference proteome</keyword>
<dbReference type="Proteomes" id="UP000618382">
    <property type="component" value="Unassembled WGS sequence"/>
</dbReference>
<reference evidence="3 6" key="2">
    <citation type="submission" date="2021-01" db="EMBL/GenBank/DDBJ databases">
        <title>Whole genome shotgun sequence of Cellulomonas oligotrophica NBRC 109435.</title>
        <authorList>
            <person name="Komaki H."/>
            <person name="Tamura T."/>
        </authorList>
    </citation>
    <scope>NUCLEOTIDE SEQUENCE [LARGE SCALE GENOMIC DNA]</scope>
    <source>
        <strain evidence="3 6">NBRC 109435</strain>
    </source>
</reference>
<dbReference type="Proteomes" id="UP000577956">
    <property type="component" value="Unassembled WGS sequence"/>
</dbReference>
<dbReference type="EMBL" id="BONN01000005">
    <property type="protein sequence ID" value="GIG33076.1"/>
    <property type="molecule type" value="Genomic_DNA"/>
</dbReference>
<evidence type="ECO:0000313" key="3">
    <source>
        <dbReference type="EMBL" id="GIG33076.1"/>
    </source>
</evidence>
<sequence length="249" mass="25417">MTAAPPPALDGRVTVVAAEGRGAGPRPLVLVLPGGGYRMTAAHEGEPVARWLAGLGVHAVVLRYPVAPEGSTGPLHPAPLDAARAAVRWVRAGGTGLDVDPARVGVLGFSAGGHLAATLSTVGDEDADARPDATVLCYPVVSLEAEAHEGSVEALLGQHADDAARAALSADRRVSGSTPPAFVWHTGDDGAVPVSNAVRYAQALWLAGVSAELHVYPTGRHGLGLADDAPHVATWTTACAEWLTGLGWR</sequence>
<evidence type="ECO:0000259" key="2">
    <source>
        <dbReference type="Pfam" id="PF07859"/>
    </source>
</evidence>
<dbReference type="PANTHER" id="PTHR48081">
    <property type="entry name" value="AB HYDROLASE SUPERFAMILY PROTEIN C4A8.06C"/>
    <property type="match status" value="1"/>
</dbReference>
<dbReference type="GO" id="GO:0016787">
    <property type="term" value="F:hydrolase activity"/>
    <property type="evidence" value="ECO:0007669"/>
    <property type="project" value="UniProtKB-KW"/>
</dbReference>
<evidence type="ECO:0000256" key="1">
    <source>
        <dbReference type="ARBA" id="ARBA00022801"/>
    </source>
</evidence>
<protein>
    <submittedName>
        <fullName evidence="4">Acetyl esterase/lipase</fullName>
    </submittedName>
</protein>
<name>A0A7Y9FIA6_9CELL</name>
<keyword evidence="1" id="KW-0378">Hydrolase</keyword>
<proteinExistence type="predicted"/>
<dbReference type="EMBL" id="JACCBK010000001">
    <property type="protein sequence ID" value="NYD87719.1"/>
    <property type="molecule type" value="Genomic_DNA"/>
</dbReference>
<evidence type="ECO:0000313" key="5">
    <source>
        <dbReference type="Proteomes" id="UP000577956"/>
    </source>
</evidence>
<evidence type="ECO:0000313" key="6">
    <source>
        <dbReference type="Proteomes" id="UP000618382"/>
    </source>
</evidence>
<dbReference type="InterPro" id="IPR013094">
    <property type="entry name" value="AB_hydrolase_3"/>
</dbReference>
<dbReference type="Pfam" id="PF07859">
    <property type="entry name" value="Abhydrolase_3"/>
    <property type="match status" value="1"/>
</dbReference>
<comment type="caution">
    <text evidence="4">The sequence shown here is derived from an EMBL/GenBank/DDBJ whole genome shotgun (WGS) entry which is preliminary data.</text>
</comment>
<organism evidence="4 5">
    <name type="scientific">Cellulomonas oligotrophica</name>
    <dbReference type="NCBI Taxonomy" id="931536"/>
    <lineage>
        <taxon>Bacteria</taxon>
        <taxon>Bacillati</taxon>
        <taxon>Actinomycetota</taxon>
        <taxon>Actinomycetes</taxon>
        <taxon>Micrococcales</taxon>
        <taxon>Cellulomonadaceae</taxon>
        <taxon>Cellulomonas</taxon>
    </lineage>
</organism>
<gene>
    <name evidence="4" type="ORF">BKA21_003268</name>
    <name evidence="3" type="ORF">Col01nite_22350</name>
</gene>
<feature type="domain" description="Alpha/beta hydrolase fold-3" evidence="2">
    <location>
        <begin position="31"/>
        <end position="222"/>
    </location>
</feature>